<dbReference type="STRING" id="4540.A0A3L6SYW6"/>
<protein>
    <submittedName>
        <fullName evidence="2">Aspartyl-tRNA synthetase, cytoplasmic</fullName>
    </submittedName>
</protein>
<evidence type="ECO:0000313" key="3">
    <source>
        <dbReference type="Proteomes" id="UP000275267"/>
    </source>
</evidence>
<evidence type="ECO:0000256" key="1">
    <source>
        <dbReference type="SAM" id="MobiDB-lite"/>
    </source>
</evidence>
<keyword evidence="3" id="KW-1185">Reference proteome</keyword>
<dbReference type="Proteomes" id="UP000275267">
    <property type="component" value="Unassembled WGS sequence"/>
</dbReference>
<sequence length="129" mass="14510">MEHGEAAQRQQQQPADAEERTLTITTISSWRRSSLRPSPCSGRSWIKIDNLETMLGPLRAYLRGYAGYPPDQQKDDLGRAVTNAGTGVSTQMVRFSTALSKESIVDIHDVVSLEKSQGPRPQHSRWRFK</sequence>
<name>A0A3L6SYW6_PANMI</name>
<evidence type="ECO:0000313" key="2">
    <source>
        <dbReference type="EMBL" id="RLN28866.1"/>
    </source>
</evidence>
<proteinExistence type="predicted"/>
<accession>A0A3L6SYW6</accession>
<feature type="region of interest" description="Disordered" evidence="1">
    <location>
        <begin position="1"/>
        <end position="23"/>
    </location>
</feature>
<dbReference type="AlphaFoldDB" id="A0A3L6SYW6"/>
<dbReference type="OrthoDB" id="372395at2759"/>
<gene>
    <name evidence="2" type="ORF">C2845_PM05G31120</name>
</gene>
<organism evidence="2 3">
    <name type="scientific">Panicum miliaceum</name>
    <name type="common">Proso millet</name>
    <name type="synonym">Broomcorn millet</name>
    <dbReference type="NCBI Taxonomy" id="4540"/>
    <lineage>
        <taxon>Eukaryota</taxon>
        <taxon>Viridiplantae</taxon>
        <taxon>Streptophyta</taxon>
        <taxon>Embryophyta</taxon>
        <taxon>Tracheophyta</taxon>
        <taxon>Spermatophyta</taxon>
        <taxon>Magnoliopsida</taxon>
        <taxon>Liliopsida</taxon>
        <taxon>Poales</taxon>
        <taxon>Poaceae</taxon>
        <taxon>PACMAD clade</taxon>
        <taxon>Panicoideae</taxon>
        <taxon>Panicodae</taxon>
        <taxon>Paniceae</taxon>
        <taxon>Panicinae</taxon>
        <taxon>Panicum</taxon>
        <taxon>Panicum sect. Panicum</taxon>
    </lineage>
</organism>
<comment type="caution">
    <text evidence="2">The sequence shown here is derived from an EMBL/GenBank/DDBJ whole genome shotgun (WGS) entry which is preliminary data.</text>
</comment>
<reference evidence="3" key="1">
    <citation type="journal article" date="2019" name="Nat. Commun.">
        <title>The genome of broomcorn millet.</title>
        <authorList>
            <person name="Zou C."/>
            <person name="Miki D."/>
            <person name="Li D."/>
            <person name="Tang Q."/>
            <person name="Xiao L."/>
            <person name="Rajput S."/>
            <person name="Deng P."/>
            <person name="Jia W."/>
            <person name="Huang R."/>
            <person name="Zhang M."/>
            <person name="Sun Y."/>
            <person name="Hu J."/>
            <person name="Fu X."/>
            <person name="Schnable P.S."/>
            <person name="Li F."/>
            <person name="Zhang H."/>
            <person name="Feng B."/>
            <person name="Zhu X."/>
            <person name="Liu R."/>
            <person name="Schnable J.C."/>
            <person name="Zhu J.-K."/>
            <person name="Zhang H."/>
        </authorList>
    </citation>
    <scope>NUCLEOTIDE SEQUENCE [LARGE SCALE GENOMIC DNA]</scope>
</reference>
<dbReference type="EMBL" id="PQIB02000003">
    <property type="protein sequence ID" value="RLN28866.1"/>
    <property type="molecule type" value="Genomic_DNA"/>
</dbReference>
<dbReference type="GO" id="GO:0004812">
    <property type="term" value="F:aminoacyl-tRNA ligase activity"/>
    <property type="evidence" value="ECO:0007669"/>
    <property type="project" value="UniProtKB-KW"/>
</dbReference>